<gene>
    <name evidence="2" type="ORF">D1013_01935</name>
</gene>
<dbReference type="OrthoDB" id="979271at2"/>
<sequence>MDKEELINRYFENSLTPEELSELEQLYSSNKEFAEQFDFEKELKLSLKKEERQELKSLFSELSDENPLSTKESKTIKMRPWLMAASVALLVGISSWLVIFNNGSRNHDELYQDYFAPYENVVHPIERGQQLEDLRTQAFIAYENQDYEKALMLFKELHDKSNDTYLNFYEAISLMKLEKHEEAADLFSNYISTNGELKDRAQWYLALCYLRLNETAKSKLLLKELITKGGFKAKTAKKLIAELE</sequence>
<dbReference type="RefSeq" id="WP_121847282.1">
    <property type="nucleotide sequence ID" value="NZ_CP032050.1"/>
</dbReference>
<dbReference type="Gene3D" id="1.25.40.10">
    <property type="entry name" value="Tetratricopeptide repeat domain"/>
    <property type="match status" value="1"/>
</dbReference>
<reference evidence="2 3" key="1">
    <citation type="submission" date="2018-08" db="EMBL/GenBank/DDBJ databases">
        <title>The reduced genetic potential of extracellular carbohydrate catabolism in Euzebyella marina RN62, a Flavobacteriia bacterium isolated from the hadal water.</title>
        <authorList>
            <person name="Xue C."/>
        </authorList>
    </citation>
    <scope>NUCLEOTIDE SEQUENCE [LARGE SCALE GENOMIC DNA]</scope>
    <source>
        <strain evidence="2 3">RN62</strain>
    </source>
</reference>
<proteinExistence type="predicted"/>
<dbReference type="InterPro" id="IPR019734">
    <property type="entry name" value="TPR_rpt"/>
</dbReference>
<protein>
    <recommendedName>
        <fullName evidence="4">Tetratricopeptide repeat protein</fullName>
    </recommendedName>
</protein>
<accession>A0A3G2L1U5</accession>
<evidence type="ECO:0008006" key="4">
    <source>
        <dbReference type="Google" id="ProtNLM"/>
    </source>
</evidence>
<keyword evidence="1" id="KW-1133">Transmembrane helix</keyword>
<evidence type="ECO:0000313" key="3">
    <source>
        <dbReference type="Proteomes" id="UP000276309"/>
    </source>
</evidence>
<evidence type="ECO:0000256" key="1">
    <source>
        <dbReference type="SAM" id="Phobius"/>
    </source>
</evidence>
<organism evidence="2 3">
    <name type="scientific">Euzebyella marina</name>
    <dbReference type="NCBI Taxonomy" id="1761453"/>
    <lineage>
        <taxon>Bacteria</taxon>
        <taxon>Pseudomonadati</taxon>
        <taxon>Bacteroidota</taxon>
        <taxon>Flavobacteriia</taxon>
        <taxon>Flavobacteriales</taxon>
        <taxon>Flavobacteriaceae</taxon>
        <taxon>Euzebyella</taxon>
    </lineage>
</organism>
<dbReference type="AlphaFoldDB" id="A0A3G2L1U5"/>
<dbReference type="Proteomes" id="UP000276309">
    <property type="component" value="Chromosome"/>
</dbReference>
<dbReference type="SUPFAM" id="SSF48452">
    <property type="entry name" value="TPR-like"/>
    <property type="match status" value="1"/>
</dbReference>
<feature type="transmembrane region" description="Helical" evidence="1">
    <location>
        <begin position="81"/>
        <end position="100"/>
    </location>
</feature>
<name>A0A3G2L1U5_9FLAO</name>
<dbReference type="EMBL" id="CP032050">
    <property type="protein sequence ID" value="AYN66230.1"/>
    <property type="molecule type" value="Genomic_DNA"/>
</dbReference>
<evidence type="ECO:0000313" key="2">
    <source>
        <dbReference type="EMBL" id="AYN66230.1"/>
    </source>
</evidence>
<dbReference type="KEGG" id="emar:D1013_01935"/>
<keyword evidence="1" id="KW-0472">Membrane</keyword>
<keyword evidence="1" id="KW-0812">Transmembrane</keyword>
<dbReference type="InterPro" id="IPR011990">
    <property type="entry name" value="TPR-like_helical_dom_sf"/>
</dbReference>
<keyword evidence="3" id="KW-1185">Reference proteome</keyword>
<dbReference type="Pfam" id="PF13174">
    <property type="entry name" value="TPR_6"/>
    <property type="match status" value="1"/>
</dbReference>